<evidence type="ECO:0000313" key="6">
    <source>
        <dbReference type="RefSeq" id="XP_008468656.2"/>
    </source>
</evidence>
<dbReference type="KEGG" id="dci:103506052"/>
<dbReference type="GO" id="GO:0008083">
    <property type="term" value="F:growth factor activity"/>
    <property type="evidence" value="ECO:0007669"/>
    <property type="project" value="TreeGrafter"/>
</dbReference>
<dbReference type="GO" id="GO:0005615">
    <property type="term" value="C:extracellular space"/>
    <property type="evidence" value="ECO:0007669"/>
    <property type="project" value="UniProtKB-ARBA"/>
</dbReference>
<dbReference type="InterPro" id="IPR032104">
    <property type="entry name" value="Spaetzle"/>
</dbReference>
<dbReference type="InterPro" id="IPR052444">
    <property type="entry name" value="Spz/Toll_ligand-like"/>
</dbReference>
<evidence type="ECO:0000256" key="3">
    <source>
        <dbReference type="ARBA" id="ARBA00023180"/>
    </source>
</evidence>
<dbReference type="SUPFAM" id="SSF57501">
    <property type="entry name" value="Cystine-knot cytokines"/>
    <property type="match status" value="1"/>
</dbReference>
<organism evidence="5 6">
    <name type="scientific">Diaphorina citri</name>
    <name type="common">Asian citrus psyllid</name>
    <dbReference type="NCBI Taxonomy" id="121845"/>
    <lineage>
        <taxon>Eukaryota</taxon>
        <taxon>Metazoa</taxon>
        <taxon>Ecdysozoa</taxon>
        <taxon>Arthropoda</taxon>
        <taxon>Hexapoda</taxon>
        <taxon>Insecta</taxon>
        <taxon>Pterygota</taxon>
        <taxon>Neoptera</taxon>
        <taxon>Paraneoptera</taxon>
        <taxon>Hemiptera</taxon>
        <taxon>Sternorrhyncha</taxon>
        <taxon>Psylloidea</taxon>
        <taxon>Psyllidae</taxon>
        <taxon>Diaphorininae</taxon>
        <taxon>Diaphorina</taxon>
    </lineage>
</organism>
<accession>A0A1S3CVI3</accession>
<sequence>FQILWTALSVALGYEVKGDFIRGPPCIKKFHQLYCPTAGNTYPITKIEKFIDDNKALMRRMYGEFTMNTPEYGPPSQGFSNARNRKRHAHDGADYLDDILVPEPKTGKRRTRQSFPATNKDDTGRVDACESKIEIVTPYWARNSAGTTRAIVNTEHFEQAIHQEVCT</sequence>
<dbReference type="GeneID" id="103506052"/>
<evidence type="ECO:0000313" key="5">
    <source>
        <dbReference type="Proteomes" id="UP000079169"/>
    </source>
</evidence>
<keyword evidence="2" id="KW-1015">Disulfide bond</keyword>
<dbReference type="GO" id="GO:0021556">
    <property type="term" value="P:central nervous system formation"/>
    <property type="evidence" value="ECO:0007669"/>
    <property type="project" value="TreeGrafter"/>
</dbReference>
<feature type="non-terminal residue" evidence="6">
    <location>
        <position position="1"/>
    </location>
</feature>
<keyword evidence="3" id="KW-0325">Glycoprotein</keyword>
<dbReference type="InterPro" id="IPR029034">
    <property type="entry name" value="Cystine-knot_cytokine"/>
</dbReference>
<evidence type="ECO:0000259" key="4">
    <source>
        <dbReference type="Pfam" id="PF16077"/>
    </source>
</evidence>
<dbReference type="PANTHER" id="PTHR23199:SF13">
    <property type="entry name" value="PROTEIN SPAETZLE 3"/>
    <property type="match status" value="1"/>
</dbReference>
<name>A0A1S3CVI3_DIACI</name>
<dbReference type="AlphaFoldDB" id="A0A1S3CVI3"/>
<feature type="domain" description="Spaetzle" evidence="4">
    <location>
        <begin position="128"/>
        <end position="167"/>
    </location>
</feature>
<proteinExistence type="predicted"/>
<dbReference type="Gene3D" id="2.10.90.10">
    <property type="entry name" value="Cystine-knot cytokines"/>
    <property type="match status" value="1"/>
</dbReference>
<dbReference type="STRING" id="121845.A0A1S3CVI3"/>
<gene>
    <name evidence="6" type="primary">LOC103506052</name>
</gene>
<dbReference type="Proteomes" id="UP000079169">
    <property type="component" value="Unplaced"/>
</dbReference>
<evidence type="ECO:0000256" key="1">
    <source>
        <dbReference type="ARBA" id="ARBA00022729"/>
    </source>
</evidence>
<dbReference type="GO" id="GO:0005121">
    <property type="term" value="F:Toll binding"/>
    <property type="evidence" value="ECO:0007669"/>
    <property type="project" value="TreeGrafter"/>
</dbReference>
<dbReference type="Pfam" id="PF16077">
    <property type="entry name" value="Spaetzle"/>
    <property type="match status" value="1"/>
</dbReference>
<dbReference type="RefSeq" id="XP_008468656.2">
    <property type="nucleotide sequence ID" value="XM_008470434.2"/>
</dbReference>
<keyword evidence="5" id="KW-1185">Reference proteome</keyword>
<reference evidence="6" key="1">
    <citation type="submission" date="2025-08" db="UniProtKB">
        <authorList>
            <consortium name="RefSeq"/>
        </authorList>
    </citation>
    <scope>IDENTIFICATION</scope>
</reference>
<dbReference type="PANTHER" id="PTHR23199">
    <property type="entry name" value="NEUROTROPHIN 1-RELATED"/>
    <property type="match status" value="1"/>
</dbReference>
<evidence type="ECO:0000256" key="2">
    <source>
        <dbReference type="ARBA" id="ARBA00023157"/>
    </source>
</evidence>
<protein>
    <submittedName>
        <fullName evidence="6">Protein spaetzle 3-like</fullName>
    </submittedName>
</protein>
<dbReference type="PaxDb" id="121845-A0A1S3CVI3"/>
<keyword evidence="1" id="KW-0732">Signal</keyword>
<dbReference type="GO" id="GO:0045087">
    <property type="term" value="P:innate immune response"/>
    <property type="evidence" value="ECO:0007669"/>
    <property type="project" value="TreeGrafter"/>
</dbReference>